<dbReference type="HAMAP" id="MF_00055">
    <property type="entry name" value="MEMO1"/>
    <property type="match status" value="1"/>
</dbReference>
<name>Q4RPZ9_TETNG</name>
<gene>
    <name evidence="4" type="ORF">GSTENG00030854001</name>
</gene>
<proteinExistence type="inferred from homology"/>
<dbReference type="AlphaFoldDB" id="Q4RPZ9"/>
<evidence type="ECO:0000313" key="4">
    <source>
        <dbReference type="EMBL" id="CAG09533.1"/>
    </source>
</evidence>
<dbReference type="Gene3D" id="3.40.830.10">
    <property type="entry name" value="LigB-like"/>
    <property type="match status" value="1"/>
</dbReference>
<feature type="non-terminal residue" evidence="4">
    <location>
        <position position="1"/>
    </location>
</feature>
<reference evidence="4" key="2">
    <citation type="submission" date="2004-02" db="EMBL/GenBank/DDBJ databases">
        <authorList>
            <consortium name="Genoscope"/>
            <consortium name="Whitehead Institute Centre for Genome Research"/>
        </authorList>
    </citation>
    <scope>NUCLEOTIDE SEQUENCE</scope>
</reference>
<accession>Q4RPZ9</accession>
<dbReference type="Pfam" id="PF01875">
    <property type="entry name" value="Memo"/>
    <property type="match status" value="1"/>
</dbReference>
<organism evidence="4">
    <name type="scientific">Tetraodon nigroviridis</name>
    <name type="common">Spotted green pufferfish</name>
    <name type="synonym">Chelonodon nigroviridis</name>
    <dbReference type="NCBI Taxonomy" id="99883"/>
    <lineage>
        <taxon>Eukaryota</taxon>
        <taxon>Metazoa</taxon>
        <taxon>Chordata</taxon>
        <taxon>Craniata</taxon>
        <taxon>Vertebrata</taxon>
        <taxon>Euteleostomi</taxon>
        <taxon>Actinopterygii</taxon>
        <taxon>Neopterygii</taxon>
        <taxon>Teleostei</taxon>
        <taxon>Neoteleostei</taxon>
        <taxon>Acanthomorphata</taxon>
        <taxon>Eupercaria</taxon>
        <taxon>Tetraodontiformes</taxon>
        <taxon>Tetradontoidea</taxon>
        <taxon>Tetraodontidae</taxon>
        <taxon>Tetraodon</taxon>
    </lineage>
</organism>
<comment type="similarity">
    <text evidence="1">Belongs to the MEMO1 family.</text>
</comment>
<evidence type="ECO:0000256" key="1">
    <source>
        <dbReference type="ARBA" id="ARBA00006315"/>
    </source>
</evidence>
<dbReference type="CDD" id="cd07361">
    <property type="entry name" value="MEMO_like"/>
    <property type="match status" value="1"/>
</dbReference>
<dbReference type="EMBL" id="CAAE01015006">
    <property type="protein sequence ID" value="CAG09533.1"/>
    <property type="molecule type" value="Genomic_DNA"/>
</dbReference>
<comment type="caution">
    <text evidence="4">The sequence shown here is derived from an EMBL/GenBank/DDBJ whole genome shotgun (WGS) entry which is preliminary data.</text>
</comment>
<feature type="non-terminal residue" evidence="4">
    <location>
        <position position="308"/>
    </location>
</feature>
<evidence type="ECO:0000256" key="2">
    <source>
        <dbReference type="ARBA" id="ARBA00016657"/>
    </source>
</evidence>
<dbReference type="PANTHER" id="PTHR11060:SF0">
    <property type="entry name" value="PROTEIN MEMO1"/>
    <property type="match status" value="1"/>
</dbReference>
<dbReference type="OrthoDB" id="417112at2759"/>
<protein>
    <recommendedName>
        <fullName evidence="2">Protein MEMO1</fullName>
    </recommendedName>
    <alternativeName>
        <fullName evidence="3">Mediator of ErbB2-driven cell motility 1</fullName>
    </alternativeName>
</protein>
<dbReference type="PANTHER" id="PTHR11060">
    <property type="entry name" value="PROTEIN MEMO1"/>
    <property type="match status" value="1"/>
</dbReference>
<evidence type="ECO:0000256" key="3">
    <source>
        <dbReference type="ARBA" id="ARBA00030837"/>
    </source>
</evidence>
<dbReference type="NCBIfam" id="TIGR04336">
    <property type="entry name" value="AmmeMemoSam_B"/>
    <property type="match status" value="1"/>
</dbReference>
<dbReference type="InterPro" id="IPR002737">
    <property type="entry name" value="MEMO1_fam"/>
</dbReference>
<reference evidence="4" key="1">
    <citation type="journal article" date="2004" name="Nature">
        <title>Genome duplication in the teleost fish Tetraodon nigroviridis reveals the early vertebrate proto-karyotype.</title>
        <authorList>
            <person name="Jaillon O."/>
            <person name="Aury J.-M."/>
            <person name="Brunet F."/>
            <person name="Petit J.-L."/>
            <person name="Stange-Thomann N."/>
            <person name="Mauceli E."/>
            <person name="Bouneau L."/>
            <person name="Fischer C."/>
            <person name="Ozouf-Costaz C."/>
            <person name="Bernot A."/>
            <person name="Nicaud S."/>
            <person name="Jaffe D."/>
            <person name="Fisher S."/>
            <person name="Lutfalla G."/>
            <person name="Dossat C."/>
            <person name="Segurens B."/>
            <person name="Dasilva C."/>
            <person name="Salanoubat M."/>
            <person name="Levy M."/>
            <person name="Boudet N."/>
            <person name="Castellano S."/>
            <person name="Anthouard V."/>
            <person name="Jubin C."/>
            <person name="Castelli V."/>
            <person name="Katinka M."/>
            <person name="Vacherie B."/>
            <person name="Biemont C."/>
            <person name="Skalli Z."/>
            <person name="Cattolico L."/>
            <person name="Poulain J."/>
            <person name="De Berardinis V."/>
            <person name="Cruaud C."/>
            <person name="Duprat S."/>
            <person name="Brottier P."/>
            <person name="Coutanceau J.-P."/>
            <person name="Gouzy J."/>
            <person name="Parra G."/>
            <person name="Lardier G."/>
            <person name="Chapple C."/>
            <person name="McKernan K.J."/>
            <person name="McEwan P."/>
            <person name="Bosak S."/>
            <person name="Kellis M."/>
            <person name="Volff J.-N."/>
            <person name="Guigo R."/>
            <person name="Zody M.C."/>
            <person name="Mesirov J."/>
            <person name="Lindblad-Toh K."/>
            <person name="Birren B."/>
            <person name="Nusbaum C."/>
            <person name="Kahn D."/>
            <person name="Robinson-Rechavi M."/>
            <person name="Laudet V."/>
            <person name="Schachter V."/>
            <person name="Quetier F."/>
            <person name="Saurin W."/>
            <person name="Scarpelli C."/>
            <person name="Wincker P."/>
            <person name="Lander E.S."/>
            <person name="Weissenbach J."/>
            <person name="Roest Crollius H."/>
        </authorList>
    </citation>
    <scope>NUCLEOTIDE SEQUENCE [LARGE SCALE GENOMIC DNA]</scope>
</reference>
<dbReference type="KEGG" id="tng:GSTEN00030854G001"/>
<sequence>AIGSQLNAQLEDWLSKAQSTRRPARAIIAPHAGYSYCGACAAHAYKQVDPTVTRRVFILGPSHHVHLTCCALSSAEIYRTPLYDMRIDQKGLAHFYMPRERLSACAAKAVHAKLDCCLPVYAELWKTGLFDRMNIKTDEDEHSIEMHLPYTAKAMESRKDDFSIVPILVGALSENKEHEYGKLLSKYLADPSNLFVVSSDFCHWGNRFHYTYYDESQGEIYRSIEHLDKMGMGIIEQLDPPSFSNYIKKYRNTICGRHPIGVLLNAVAELRKSGLEMNFSFLNYAQSGQCRNWEQSSVSYAAGALYVH</sequence>